<dbReference type="GO" id="GO:0005544">
    <property type="term" value="F:calcium-dependent phospholipid binding"/>
    <property type="evidence" value="ECO:0007669"/>
    <property type="project" value="UniProtKB-KW"/>
</dbReference>
<dbReference type="GO" id="GO:0005509">
    <property type="term" value="F:calcium ion binding"/>
    <property type="evidence" value="ECO:0007669"/>
    <property type="project" value="InterPro"/>
</dbReference>
<protein>
    <recommendedName>
        <fullName evidence="6">Annexin</fullName>
    </recommendedName>
</protein>
<reference evidence="7" key="2">
    <citation type="submission" date="2022-10" db="EMBL/GenBank/DDBJ databases">
        <authorList>
            <consortium name="ENA_rothamsted_submissions"/>
            <consortium name="culmorum"/>
            <person name="King R."/>
        </authorList>
    </citation>
    <scope>NUCLEOTIDE SEQUENCE</scope>
</reference>
<evidence type="ECO:0000256" key="1">
    <source>
        <dbReference type="ARBA" id="ARBA00007831"/>
    </source>
</evidence>
<dbReference type="GO" id="GO:0001786">
    <property type="term" value="F:phosphatidylserine binding"/>
    <property type="evidence" value="ECO:0007669"/>
    <property type="project" value="TreeGrafter"/>
</dbReference>
<comment type="similarity">
    <text evidence="1 6">Belongs to the annexin family.</text>
</comment>
<name>A0A9P0NGS0_9DIPT</name>
<dbReference type="GO" id="GO:0005634">
    <property type="term" value="C:nucleus"/>
    <property type="evidence" value="ECO:0007669"/>
    <property type="project" value="TreeGrafter"/>
</dbReference>
<dbReference type="AlphaFoldDB" id="A0A9P0NGS0"/>
<evidence type="ECO:0000256" key="3">
    <source>
        <dbReference type="ARBA" id="ARBA00022837"/>
    </source>
</evidence>
<dbReference type="InterPro" id="IPR018502">
    <property type="entry name" value="Annexin_repeat"/>
</dbReference>
<dbReference type="PROSITE" id="PS51897">
    <property type="entry name" value="ANNEXIN_2"/>
    <property type="match status" value="4"/>
</dbReference>
<dbReference type="PROSITE" id="PS00223">
    <property type="entry name" value="ANNEXIN_1"/>
    <property type="match status" value="1"/>
</dbReference>
<sequence length="437" mass="49487">MFPFGTGRASISSSRSSLGVIPMFVESNPGYPYKKIQVPFGAGHFNTIGFTFNSNPSYQSTSNHSQSNGISSLQNQINTQNNRLPQNLYPQINQNAPFSYIQPFCYRRSISDFMKLGTPTLLPKEDFDARADSESLRKAMKGFGCDDNALIEVICRRNNQQRQEIAKDFKTHYGKDLVENLKSETRGNFEDLLVALMTPTLDFYCKEIYDACYGVGTDEEVLIEVLCTLSNNEINLIKERYQEMFKKDLEDVLIGETSGNFKRLLVSLLNANRDESGIVDPDKAKADATELLRAGELRAGTDESVFNSILCQRNYEQLRLIFKEYETMTGHSFEKAIKNEFSGTDSDIRDGFVAIFRCVTNKAEFFAYQLHKSMKGLGTNDRQLVRLVVTRCEIDMTEIKEAFERLFGESLKTMIKGDTSGAYKYALYALIGEQRSS</sequence>
<gene>
    <name evidence="7" type="ORF">CHIRRI_LOCUS5232</name>
</gene>
<dbReference type="GO" id="GO:0012506">
    <property type="term" value="C:vesicle membrane"/>
    <property type="evidence" value="ECO:0007669"/>
    <property type="project" value="TreeGrafter"/>
</dbReference>
<dbReference type="InterPro" id="IPR001464">
    <property type="entry name" value="Annexin"/>
</dbReference>
<dbReference type="InterPro" id="IPR018252">
    <property type="entry name" value="Annexin_repeat_CS"/>
</dbReference>
<keyword evidence="8" id="KW-1185">Reference proteome</keyword>
<dbReference type="FunFam" id="1.10.220.10:FF:000002">
    <property type="entry name" value="Annexin"/>
    <property type="match status" value="1"/>
</dbReference>
<proteinExistence type="inferred from homology"/>
<keyword evidence="2 6" id="KW-0677">Repeat</keyword>
<dbReference type="GO" id="GO:0005886">
    <property type="term" value="C:plasma membrane"/>
    <property type="evidence" value="ECO:0007669"/>
    <property type="project" value="TreeGrafter"/>
</dbReference>
<dbReference type="InterPro" id="IPR037104">
    <property type="entry name" value="Annexin_sf"/>
</dbReference>
<dbReference type="PANTHER" id="PTHR10502">
    <property type="entry name" value="ANNEXIN"/>
    <property type="match status" value="1"/>
</dbReference>
<keyword evidence="4 6" id="KW-0041">Annexin</keyword>
<dbReference type="FunFam" id="1.10.220.10:FF:000004">
    <property type="entry name" value="Annexin"/>
    <property type="match status" value="1"/>
</dbReference>
<dbReference type="FunFam" id="1.10.220.10:FF:000001">
    <property type="entry name" value="Annexin"/>
    <property type="match status" value="1"/>
</dbReference>
<dbReference type="Proteomes" id="UP001153620">
    <property type="component" value="Chromosome 2"/>
</dbReference>
<dbReference type="FunFam" id="1.10.220.10:FF:000010">
    <property type="entry name" value="Annexin"/>
    <property type="match status" value="1"/>
</dbReference>
<evidence type="ECO:0000256" key="4">
    <source>
        <dbReference type="ARBA" id="ARBA00023216"/>
    </source>
</evidence>
<evidence type="ECO:0000256" key="5">
    <source>
        <dbReference type="ARBA" id="ARBA00023302"/>
    </source>
</evidence>
<dbReference type="PRINTS" id="PR00196">
    <property type="entry name" value="ANNEXIN"/>
</dbReference>
<evidence type="ECO:0000313" key="8">
    <source>
        <dbReference type="Proteomes" id="UP001153620"/>
    </source>
</evidence>
<dbReference type="PANTHER" id="PTHR10502:SF102">
    <property type="entry name" value="ANNEXIN B11"/>
    <property type="match status" value="1"/>
</dbReference>
<dbReference type="GO" id="GO:0005737">
    <property type="term" value="C:cytoplasm"/>
    <property type="evidence" value="ECO:0007669"/>
    <property type="project" value="TreeGrafter"/>
</dbReference>
<keyword evidence="3 6" id="KW-0106">Calcium</keyword>
<dbReference type="Pfam" id="PF00191">
    <property type="entry name" value="Annexin"/>
    <property type="match status" value="4"/>
</dbReference>
<accession>A0A9P0NGS0</accession>
<dbReference type="OrthoDB" id="6612291at2759"/>
<reference evidence="7" key="1">
    <citation type="submission" date="2022-01" db="EMBL/GenBank/DDBJ databases">
        <authorList>
            <person name="King R."/>
        </authorList>
    </citation>
    <scope>NUCLEOTIDE SEQUENCE</scope>
</reference>
<dbReference type="EMBL" id="OU895878">
    <property type="protein sequence ID" value="CAH1717773.1"/>
    <property type="molecule type" value="Genomic_DNA"/>
</dbReference>
<evidence type="ECO:0000256" key="2">
    <source>
        <dbReference type="ARBA" id="ARBA00022737"/>
    </source>
</evidence>
<evidence type="ECO:0000313" key="7">
    <source>
        <dbReference type="EMBL" id="CAH1717773.1"/>
    </source>
</evidence>
<dbReference type="SUPFAM" id="SSF47874">
    <property type="entry name" value="Annexin"/>
    <property type="match status" value="1"/>
</dbReference>
<evidence type="ECO:0000256" key="6">
    <source>
        <dbReference type="RuleBase" id="RU003540"/>
    </source>
</evidence>
<organism evidence="7 8">
    <name type="scientific">Chironomus riparius</name>
    <dbReference type="NCBI Taxonomy" id="315576"/>
    <lineage>
        <taxon>Eukaryota</taxon>
        <taxon>Metazoa</taxon>
        <taxon>Ecdysozoa</taxon>
        <taxon>Arthropoda</taxon>
        <taxon>Hexapoda</taxon>
        <taxon>Insecta</taxon>
        <taxon>Pterygota</taxon>
        <taxon>Neoptera</taxon>
        <taxon>Endopterygota</taxon>
        <taxon>Diptera</taxon>
        <taxon>Nematocera</taxon>
        <taxon>Chironomoidea</taxon>
        <taxon>Chironomidae</taxon>
        <taxon>Chironominae</taxon>
        <taxon>Chironomus</taxon>
    </lineage>
</organism>
<keyword evidence="5 6" id="KW-0111">Calcium/phospholipid-binding</keyword>
<comment type="domain">
    <text evidence="6">A pair of annexin repeats may form one binding site for calcium and phospholipid.</text>
</comment>
<dbReference type="Gene3D" id="1.10.220.10">
    <property type="entry name" value="Annexin"/>
    <property type="match status" value="4"/>
</dbReference>
<dbReference type="SMART" id="SM00335">
    <property type="entry name" value="ANX"/>
    <property type="match status" value="4"/>
</dbReference>